<protein>
    <submittedName>
        <fullName evidence="9">Binding-protein-dependent transport systems inner membrane component</fullName>
    </submittedName>
</protein>
<dbReference type="KEGG" id="scc:Spico_0057"/>
<dbReference type="HOGENOM" id="CLU_016047_1_0_12"/>
<evidence type="ECO:0000256" key="1">
    <source>
        <dbReference type="ARBA" id="ARBA00004651"/>
    </source>
</evidence>
<comment type="subcellular location">
    <subcellularLocation>
        <location evidence="1 7">Cell membrane</location>
        <topology evidence="1 7">Multi-pass membrane protein</topology>
    </subcellularLocation>
</comment>
<feature type="transmembrane region" description="Helical" evidence="7">
    <location>
        <begin position="105"/>
        <end position="125"/>
    </location>
</feature>
<dbReference type="CDD" id="cd06261">
    <property type="entry name" value="TM_PBP2"/>
    <property type="match status" value="1"/>
</dbReference>
<keyword evidence="5 7" id="KW-1133">Transmembrane helix</keyword>
<evidence type="ECO:0000256" key="6">
    <source>
        <dbReference type="ARBA" id="ARBA00023136"/>
    </source>
</evidence>
<dbReference type="STRING" id="760011.Spico_0057"/>
<dbReference type="Proteomes" id="UP000007939">
    <property type="component" value="Chromosome"/>
</dbReference>
<feature type="transmembrane region" description="Helical" evidence="7">
    <location>
        <begin position="277"/>
        <end position="299"/>
    </location>
</feature>
<organism evidence="9 10">
    <name type="scientific">Parasphaerochaeta coccoides (strain ATCC BAA-1237 / DSM 17374 / SPN1)</name>
    <name type="common">Sphaerochaeta coccoides</name>
    <dbReference type="NCBI Taxonomy" id="760011"/>
    <lineage>
        <taxon>Bacteria</taxon>
        <taxon>Pseudomonadati</taxon>
        <taxon>Spirochaetota</taxon>
        <taxon>Spirochaetia</taxon>
        <taxon>Spirochaetales</taxon>
        <taxon>Sphaerochaetaceae</taxon>
        <taxon>Parasphaerochaeta</taxon>
    </lineage>
</organism>
<reference evidence="10" key="1">
    <citation type="submission" date="2011-04" db="EMBL/GenBank/DDBJ databases">
        <title>The complete genome of Spirochaeta coccoides DSM 17374.</title>
        <authorList>
            <person name="Lucas S."/>
            <person name="Copeland A."/>
            <person name="Lapidus A."/>
            <person name="Bruce D."/>
            <person name="Goodwin L."/>
            <person name="Pitluck S."/>
            <person name="Peters L."/>
            <person name="Kyrpides N."/>
            <person name="Mavromatis K."/>
            <person name="Pagani I."/>
            <person name="Ivanova N."/>
            <person name="Ovchinnikova G."/>
            <person name="Lu M."/>
            <person name="Detter J.C."/>
            <person name="Tapia R."/>
            <person name="Han C."/>
            <person name="Land M."/>
            <person name="Hauser L."/>
            <person name="Markowitz V."/>
            <person name="Cheng J.-F."/>
            <person name="Hugenholtz P."/>
            <person name="Woyke T."/>
            <person name="Wu D."/>
            <person name="Spring S."/>
            <person name="Schroeder M."/>
            <person name="Brambilla E."/>
            <person name="Klenk H.-P."/>
            <person name="Eisen J.A."/>
        </authorList>
    </citation>
    <scope>NUCLEOTIDE SEQUENCE [LARGE SCALE GENOMIC DNA]</scope>
    <source>
        <strain evidence="10">ATCC BAA-1237 / DSM 17374 / SPN1</strain>
    </source>
</reference>
<dbReference type="eggNOG" id="COG0395">
    <property type="taxonomic scope" value="Bacteria"/>
</dbReference>
<gene>
    <name evidence="9" type="ordered locus">Spico_0057</name>
</gene>
<dbReference type="PANTHER" id="PTHR43744">
    <property type="entry name" value="ABC TRANSPORTER PERMEASE PROTEIN MG189-RELATED-RELATED"/>
    <property type="match status" value="1"/>
</dbReference>
<keyword evidence="3" id="KW-1003">Cell membrane</keyword>
<dbReference type="PANTHER" id="PTHR43744:SF9">
    <property type="entry name" value="POLYGALACTURONAN_RHAMNOGALACTURONAN TRANSPORT SYSTEM PERMEASE PROTEIN YTCP"/>
    <property type="match status" value="1"/>
</dbReference>
<dbReference type="RefSeq" id="WP_013738695.1">
    <property type="nucleotide sequence ID" value="NC_015436.1"/>
</dbReference>
<dbReference type="EMBL" id="CP002659">
    <property type="protein sequence ID" value="AEC01299.1"/>
    <property type="molecule type" value="Genomic_DNA"/>
</dbReference>
<evidence type="ECO:0000256" key="5">
    <source>
        <dbReference type="ARBA" id="ARBA00022989"/>
    </source>
</evidence>
<keyword evidence="6 7" id="KW-0472">Membrane</keyword>
<feature type="transmembrane region" description="Helical" evidence="7">
    <location>
        <begin position="137"/>
        <end position="159"/>
    </location>
</feature>
<name>F4GJ04_PARC1</name>
<feature type="domain" description="ABC transmembrane type-1" evidence="8">
    <location>
        <begin position="99"/>
        <end position="298"/>
    </location>
</feature>
<reference evidence="9 10" key="2">
    <citation type="journal article" date="2012" name="Stand. Genomic Sci.">
        <title>Complete genome sequence of the termite hindgut bacterium Spirochaeta coccoides type strain (SPN1(T)), reclassification in the genus Sphaerochaeta as Sphaerochaeta coccoides comb. nov. and emendations of the family Spirochaetaceae and the genus Sphaerochaeta.</title>
        <authorList>
            <person name="Abt B."/>
            <person name="Han C."/>
            <person name="Scheuner C."/>
            <person name="Lu M."/>
            <person name="Lapidus A."/>
            <person name="Nolan M."/>
            <person name="Lucas S."/>
            <person name="Hammon N."/>
            <person name="Deshpande S."/>
            <person name="Cheng J.F."/>
            <person name="Tapia R."/>
            <person name="Goodwin L.A."/>
            <person name="Pitluck S."/>
            <person name="Liolios K."/>
            <person name="Pagani I."/>
            <person name="Ivanova N."/>
            <person name="Mavromatis K."/>
            <person name="Mikhailova N."/>
            <person name="Huntemann M."/>
            <person name="Pati A."/>
            <person name="Chen A."/>
            <person name="Palaniappan K."/>
            <person name="Land M."/>
            <person name="Hauser L."/>
            <person name="Brambilla E.M."/>
            <person name="Rohde M."/>
            <person name="Spring S."/>
            <person name="Gronow S."/>
            <person name="Goker M."/>
            <person name="Woyke T."/>
            <person name="Bristow J."/>
            <person name="Eisen J.A."/>
            <person name="Markowitz V."/>
            <person name="Hugenholtz P."/>
            <person name="Kyrpides N.C."/>
            <person name="Klenk H.P."/>
            <person name="Detter J.C."/>
        </authorList>
    </citation>
    <scope>NUCLEOTIDE SEQUENCE [LARGE SCALE GENOMIC DNA]</scope>
    <source>
        <strain evidence="10">ATCC BAA-1237 / DSM 17374 / SPN1</strain>
    </source>
</reference>
<dbReference type="GO" id="GO:0055085">
    <property type="term" value="P:transmembrane transport"/>
    <property type="evidence" value="ECO:0007669"/>
    <property type="project" value="InterPro"/>
</dbReference>
<feature type="transmembrane region" description="Helical" evidence="7">
    <location>
        <begin position="207"/>
        <end position="229"/>
    </location>
</feature>
<dbReference type="PROSITE" id="PS50928">
    <property type="entry name" value="ABC_TM1"/>
    <property type="match status" value="1"/>
</dbReference>
<comment type="similarity">
    <text evidence="7">Belongs to the binding-protein-dependent transport system permease family.</text>
</comment>
<dbReference type="SUPFAM" id="SSF161098">
    <property type="entry name" value="MetI-like"/>
    <property type="match status" value="1"/>
</dbReference>
<dbReference type="InterPro" id="IPR035906">
    <property type="entry name" value="MetI-like_sf"/>
</dbReference>
<dbReference type="InterPro" id="IPR000515">
    <property type="entry name" value="MetI-like"/>
</dbReference>
<evidence type="ECO:0000313" key="9">
    <source>
        <dbReference type="EMBL" id="AEC01299.1"/>
    </source>
</evidence>
<dbReference type="Pfam" id="PF00528">
    <property type="entry name" value="BPD_transp_1"/>
    <property type="match status" value="1"/>
</dbReference>
<sequence>MNNTPMKNTPMNNKGNIAIVTAVKVRKTGADRTFDILVKVFLWGMLVVISLPLWSTITLSFRPYDFLGTNFEGMFLLPWNWSTAAYKALLGNNGFVMSFGNSLKILVMGVGSALALTIPLAYVLSLPTLPGRRWLNVLIIIPYVFNVGMIPSYLVVTHLGLIDKLAAVFLPGAVSTYNCLIMKSFFQGIPNELRESAQMDGCSEVQVLVRIVLPLSKAIILTVGLYYGVSFWNDFFHAMLYLNRNALQPLPILLRNILMASGMNEFVEVNAFGEAPIAAIKAASVFMSAIPMVLAYPFIQKYFTKGTLLGSVKG</sequence>
<evidence type="ECO:0000256" key="7">
    <source>
        <dbReference type="RuleBase" id="RU363032"/>
    </source>
</evidence>
<proteinExistence type="inferred from homology"/>
<evidence type="ECO:0000256" key="3">
    <source>
        <dbReference type="ARBA" id="ARBA00022475"/>
    </source>
</evidence>
<evidence type="ECO:0000256" key="4">
    <source>
        <dbReference type="ARBA" id="ARBA00022692"/>
    </source>
</evidence>
<keyword evidence="4 7" id="KW-0812">Transmembrane</keyword>
<dbReference type="GO" id="GO:0005886">
    <property type="term" value="C:plasma membrane"/>
    <property type="evidence" value="ECO:0007669"/>
    <property type="project" value="UniProtKB-SubCell"/>
</dbReference>
<feature type="transmembrane region" description="Helical" evidence="7">
    <location>
        <begin position="165"/>
        <end position="186"/>
    </location>
</feature>
<keyword evidence="10" id="KW-1185">Reference proteome</keyword>
<evidence type="ECO:0000256" key="2">
    <source>
        <dbReference type="ARBA" id="ARBA00022448"/>
    </source>
</evidence>
<dbReference type="Gene3D" id="1.10.3720.10">
    <property type="entry name" value="MetI-like"/>
    <property type="match status" value="1"/>
</dbReference>
<feature type="transmembrane region" description="Helical" evidence="7">
    <location>
        <begin position="36"/>
        <end position="57"/>
    </location>
</feature>
<dbReference type="AlphaFoldDB" id="F4GJ04"/>
<evidence type="ECO:0000259" key="8">
    <source>
        <dbReference type="PROSITE" id="PS50928"/>
    </source>
</evidence>
<evidence type="ECO:0000313" key="10">
    <source>
        <dbReference type="Proteomes" id="UP000007939"/>
    </source>
</evidence>
<accession>F4GJ04</accession>
<keyword evidence="2 7" id="KW-0813">Transport</keyword>